<dbReference type="PANTHER" id="PTHR39069:SF4">
    <property type="entry name" value="LD24340P"/>
    <property type="match status" value="1"/>
</dbReference>
<accession>A0A1B0DPK8</accession>
<organism evidence="2 3">
    <name type="scientific">Phlebotomus papatasi</name>
    <name type="common">Sandfly</name>
    <dbReference type="NCBI Taxonomy" id="29031"/>
    <lineage>
        <taxon>Eukaryota</taxon>
        <taxon>Metazoa</taxon>
        <taxon>Ecdysozoa</taxon>
        <taxon>Arthropoda</taxon>
        <taxon>Hexapoda</taxon>
        <taxon>Insecta</taxon>
        <taxon>Pterygota</taxon>
        <taxon>Neoptera</taxon>
        <taxon>Endopterygota</taxon>
        <taxon>Diptera</taxon>
        <taxon>Nematocera</taxon>
        <taxon>Psychodoidea</taxon>
        <taxon>Psychodidae</taxon>
        <taxon>Phlebotomus</taxon>
        <taxon>Phlebotomus</taxon>
    </lineage>
</organism>
<dbReference type="EnsemblMetazoa" id="PPAI010444-RA">
    <property type="protein sequence ID" value="PPAI010444-PA"/>
    <property type="gene ID" value="PPAI010444"/>
</dbReference>
<evidence type="ECO:0000259" key="1">
    <source>
        <dbReference type="Pfam" id="PF01683"/>
    </source>
</evidence>
<feature type="domain" description="EB" evidence="1">
    <location>
        <begin position="8"/>
        <end position="60"/>
    </location>
</feature>
<dbReference type="InterPro" id="IPR006149">
    <property type="entry name" value="EB_dom"/>
</dbReference>
<dbReference type="Proteomes" id="UP000092462">
    <property type="component" value="Unassembled WGS sequence"/>
</dbReference>
<dbReference type="EMBL" id="AJVK01018342">
    <property type="status" value="NOT_ANNOTATED_CDS"/>
    <property type="molecule type" value="Genomic_DNA"/>
</dbReference>
<feature type="domain" description="EB" evidence="1">
    <location>
        <begin position="112"/>
        <end position="158"/>
    </location>
</feature>
<sequence>MTEKICVCQKNFTQVADSCRRGAGLGGRCRVNAECLERAKNTVCLDHKCICARGFIARKNQSECLAVAGYGQPCSESGQCQQSLGFGGVCDNGLCVCDASHVNVSLGNIVICEKRIAVGDTCKEHGQCYHSYPLEQTMECIGGHCQCIEGFSEENRQCVENSVDCVKIVSPILLLISLIVHKILN</sequence>
<dbReference type="Pfam" id="PF01683">
    <property type="entry name" value="EB"/>
    <property type="match status" value="3"/>
</dbReference>
<proteinExistence type="predicted"/>
<dbReference type="PANTHER" id="PTHR39069">
    <property type="entry name" value="ECDYSONE-INDUCIBLE GENE E1, ISOFORM A"/>
    <property type="match status" value="1"/>
</dbReference>
<dbReference type="VEuPathDB" id="VectorBase:PPAI010444"/>
<evidence type="ECO:0000313" key="2">
    <source>
        <dbReference type="EnsemblMetazoa" id="PPAI010444-PA"/>
    </source>
</evidence>
<name>A0A1B0DPK8_PHLPP</name>
<reference evidence="2" key="1">
    <citation type="submission" date="2022-08" db="UniProtKB">
        <authorList>
            <consortium name="EnsemblMetazoa"/>
        </authorList>
    </citation>
    <scope>IDENTIFICATION</scope>
    <source>
        <strain evidence="2">Israel</strain>
    </source>
</reference>
<keyword evidence="3" id="KW-1185">Reference proteome</keyword>
<feature type="domain" description="EB" evidence="1">
    <location>
        <begin position="61"/>
        <end position="104"/>
    </location>
</feature>
<evidence type="ECO:0000313" key="3">
    <source>
        <dbReference type="Proteomes" id="UP000092462"/>
    </source>
</evidence>
<dbReference type="AlphaFoldDB" id="A0A1B0DPK8"/>
<dbReference type="VEuPathDB" id="VectorBase:PPAPM1_004341"/>
<protein>
    <recommendedName>
        <fullName evidence="1">EB domain-containing protein</fullName>
    </recommendedName>
</protein>